<evidence type="ECO:0000256" key="1">
    <source>
        <dbReference type="SAM" id="MobiDB-lite"/>
    </source>
</evidence>
<protein>
    <recommendedName>
        <fullName evidence="2">DUF6788 domain-containing protein</fullName>
    </recommendedName>
</protein>
<evidence type="ECO:0000313" key="4">
    <source>
        <dbReference type="Proteomes" id="UP001259659"/>
    </source>
</evidence>
<evidence type="ECO:0000313" key="3">
    <source>
        <dbReference type="EMBL" id="MDS0261221.1"/>
    </source>
</evidence>
<dbReference type="EMBL" id="JAMQON010000005">
    <property type="protein sequence ID" value="MDS0261221.1"/>
    <property type="molecule type" value="Genomic_DNA"/>
</dbReference>
<gene>
    <name evidence="3" type="ORF">NDI56_17615</name>
</gene>
<dbReference type="Pfam" id="PF20586">
    <property type="entry name" value="DUF6788"/>
    <property type="match status" value="1"/>
</dbReference>
<dbReference type="InterPro" id="IPR046738">
    <property type="entry name" value="DUF6788"/>
</dbReference>
<feature type="compositionally biased region" description="Acidic residues" evidence="1">
    <location>
        <begin position="56"/>
        <end position="69"/>
    </location>
</feature>
<keyword evidence="4" id="KW-1185">Reference proteome</keyword>
<dbReference type="Proteomes" id="UP001259659">
    <property type="component" value="Unassembled WGS sequence"/>
</dbReference>
<reference evidence="3 4" key="1">
    <citation type="submission" date="2022-06" db="EMBL/GenBank/DDBJ databases">
        <title>Haloarcula sp. a new haloarchaeum isolate from saline soil.</title>
        <authorList>
            <person name="Strakova D."/>
            <person name="Galisteo C."/>
            <person name="Sanchez-Porro C."/>
            <person name="Ventosa A."/>
        </authorList>
    </citation>
    <scope>NUCLEOTIDE SEQUENCE [LARGE SCALE GENOMIC DNA]</scope>
    <source>
        <strain evidence="3 4">S1CR25-12</strain>
    </source>
</reference>
<organism evidence="3 4">
    <name type="scientific">Haloarcula saliterrae</name>
    <dbReference type="NCBI Taxonomy" id="2950534"/>
    <lineage>
        <taxon>Archaea</taxon>
        <taxon>Methanobacteriati</taxon>
        <taxon>Methanobacteriota</taxon>
        <taxon>Stenosarchaea group</taxon>
        <taxon>Halobacteria</taxon>
        <taxon>Halobacteriales</taxon>
        <taxon>Haloarculaceae</taxon>
        <taxon>Haloarcula</taxon>
    </lineage>
</organism>
<feature type="region of interest" description="Disordered" evidence="1">
    <location>
        <begin position="45"/>
        <end position="69"/>
    </location>
</feature>
<name>A0ABU2FG45_9EURY</name>
<accession>A0ABU2FG45</accession>
<proteinExistence type="predicted"/>
<comment type="caution">
    <text evidence="3">The sequence shown here is derived from an EMBL/GenBank/DDBJ whole genome shotgun (WGS) entry which is preliminary data.</text>
</comment>
<evidence type="ECO:0000259" key="2">
    <source>
        <dbReference type="Pfam" id="PF20586"/>
    </source>
</evidence>
<sequence length="122" mass="13768">MSDRDRAVEALERLRAMEPFDGGESTIERHRQEAIRHVTTLVAELEQSDQSGTADDSVETPDGWEDGDAWEDKVETAREKAAIPPSKGTLTTKTIKGREYYYLQWRDGEKVKSQYVAPVDPA</sequence>
<dbReference type="RefSeq" id="WP_310921032.1">
    <property type="nucleotide sequence ID" value="NZ_JAMQON010000005.1"/>
</dbReference>
<feature type="domain" description="DUF6788" evidence="2">
    <location>
        <begin position="85"/>
        <end position="120"/>
    </location>
</feature>